<name>A0A7W5DT92_9PORP</name>
<dbReference type="PROSITE" id="PS51729">
    <property type="entry name" value="GNAT_YJDJ"/>
    <property type="match status" value="1"/>
</dbReference>
<dbReference type="Proteomes" id="UP000544222">
    <property type="component" value="Unassembled WGS sequence"/>
</dbReference>
<gene>
    <name evidence="2" type="ORF">FHX64_002863</name>
</gene>
<dbReference type="PANTHER" id="PTHR31435:SF9">
    <property type="entry name" value="PROTEIN NATD1"/>
    <property type="match status" value="1"/>
</dbReference>
<proteinExistence type="predicted"/>
<accession>A0A7W5DT92</accession>
<dbReference type="InterPro" id="IPR016181">
    <property type="entry name" value="Acyl_CoA_acyltransferase"/>
</dbReference>
<dbReference type="EMBL" id="JACHYB010000002">
    <property type="protein sequence ID" value="MBB3188665.1"/>
    <property type="molecule type" value="Genomic_DNA"/>
</dbReference>
<dbReference type="Pfam" id="PF14542">
    <property type="entry name" value="Acetyltransf_CG"/>
    <property type="match status" value="1"/>
</dbReference>
<dbReference type="SUPFAM" id="SSF55729">
    <property type="entry name" value="Acyl-CoA N-acyltransferases (Nat)"/>
    <property type="match status" value="1"/>
</dbReference>
<sequence length="93" mass="10795">MEYLIFHNTEQHQFELKVDEGEAVLEYFLNHDTMVITHTYVPHILEGRGMGAALVRKALEFASEKNLKVIPVCSFAEAYIKRHPEYQSLTNEN</sequence>
<evidence type="ECO:0000313" key="3">
    <source>
        <dbReference type="Proteomes" id="UP000544222"/>
    </source>
</evidence>
<organism evidence="2 3">
    <name type="scientific">Microbacter margulisiae</name>
    <dbReference type="NCBI Taxonomy" id="1350067"/>
    <lineage>
        <taxon>Bacteria</taxon>
        <taxon>Pseudomonadati</taxon>
        <taxon>Bacteroidota</taxon>
        <taxon>Bacteroidia</taxon>
        <taxon>Bacteroidales</taxon>
        <taxon>Porphyromonadaceae</taxon>
        <taxon>Microbacter</taxon>
    </lineage>
</organism>
<evidence type="ECO:0000259" key="1">
    <source>
        <dbReference type="PROSITE" id="PS51729"/>
    </source>
</evidence>
<reference evidence="2 3" key="1">
    <citation type="submission" date="2020-08" db="EMBL/GenBank/DDBJ databases">
        <title>Genomic Encyclopedia of Type Strains, Phase IV (KMG-IV): sequencing the most valuable type-strain genomes for metagenomic binning, comparative biology and taxonomic classification.</title>
        <authorList>
            <person name="Goeker M."/>
        </authorList>
    </citation>
    <scope>NUCLEOTIDE SEQUENCE [LARGE SCALE GENOMIC DNA]</scope>
    <source>
        <strain evidence="2 3">DSM 27471</strain>
    </source>
</reference>
<dbReference type="PANTHER" id="PTHR31435">
    <property type="entry name" value="PROTEIN NATD1"/>
    <property type="match status" value="1"/>
</dbReference>
<keyword evidence="3" id="KW-1185">Reference proteome</keyword>
<comment type="caution">
    <text evidence="2">The sequence shown here is derived from an EMBL/GenBank/DDBJ whole genome shotgun (WGS) entry which is preliminary data.</text>
</comment>
<dbReference type="InterPro" id="IPR031165">
    <property type="entry name" value="GNAT_YJDJ"/>
</dbReference>
<dbReference type="Gene3D" id="3.40.630.30">
    <property type="match status" value="1"/>
</dbReference>
<evidence type="ECO:0000313" key="2">
    <source>
        <dbReference type="EMBL" id="MBB3188665.1"/>
    </source>
</evidence>
<dbReference type="RefSeq" id="WP_246392493.1">
    <property type="nucleotide sequence ID" value="NZ_JACHYB010000002.1"/>
</dbReference>
<feature type="domain" description="N-acetyltransferase" evidence="1">
    <location>
        <begin position="6"/>
        <end position="91"/>
    </location>
</feature>
<dbReference type="AlphaFoldDB" id="A0A7W5DT92"/>
<protein>
    <recommendedName>
        <fullName evidence="1">N-acetyltransferase domain-containing protein</fullName>
    </recommendedName>
</protein>
<dbReference type="InterPro" id="IPR045057">
    <property type="entry name" value="Gcn5-rel_NAT"/>
</dbReference>